<sequence>MFCSKLRRGVENMFDYDVIVIGAGPAGIFTALEMDKLAPEKRVLLVDSGSAIDRRACPARTSGQCAHCPTCNIMNGWAGAGAFSDGKLSLSEEVGGNITDYMPVAKARELIHYADEIYLHYGAPCKVFGKSDKFAEKVSYEARKENIRLIPCPVRHMGTEYSFEVLRGMYRYLSSRPNFEFREHTTADTIEVEGGKAKGVWLVDSKGERTLVRAPYVVIAPGRGGADWLARIAQENNLATINNEVDIGVRVEVPNAVMDHLTKNLYEAKLVYYSDTFENKVRTFCMNPGGIVSEEHYDGGIDGGIAVVNGHSYADEDKHSENTNFALLVSTKFTEPFKRPIEYGRYIAQLGNMLTGGGIMVQRLGDLLLGRRTDYTRLKKSTTIPTLTNAVPGDLSFVLPHRHLTSIVESLRAFDKLAPGLYSKNTLLYGVEVKFYSSKISVGNNFETAIKNLYAVGDGAGITRGLMQASVTGIVVARDIAEKQKKK</sequence>
<name>A0A4Z0Y8F6_9FIRM</name>
<evidence type="ECO:0000259" key="1">
    <source>
        <dbReference type="Pfam" id="PF21688"/>
    </source>
</evidence>
<evidence type="ECO:0000313" key="3">
    <source>
        <dbReference type="Proteomes" id="UP000297714"/>
    </source>
</evidence>
<keyword evidence="3" id="KW-1185">Reference proteome</keyword>
<dbReference type="Gene3D" id="3.50.50.60">
    <property type="entry name" value="FAD/NAD(P)-binding domain"/>
    <property type="match status" value="1"/>
</dbReference>
<evidence type="ECO:0000313" key="2">
    <source>
        <dbReference type="EMBL" id="TGJ76218.1"/>
    </source>
</evidence>
<dbReference type="InterPro" id="IPR036188">
    <property type="entry name" value="FAD/NAD-bd_sf"/>
</dbReference>
<organism evidence="2 3">
    <name type="scientific">Caproiciproducens galactitolivorans</name>
    <dbReference type="NCBI Taxonomy" id="642589"/>
    <lineage>
        <taxon>Bacteria</taxon>
        <taxon>Bacillati</taxon>
        <taxon>Bacillota</taxon>
        <taxon>Clostridia</taxon>
        <taxon>Eubacteriales</taxon>
        <taxon>Acutalibacteraceae</taxon>
        <taxon>Caproiciproducens</taxon>
    </lineage>
</organism>
<dbReference type="EMBL" id="SRMQ01000007">
    <property type="protein sequence ID" value="TGJ76218.1"/>
    <property type="molecule type" value="Genomic_DNA"/>
</dbReference>
<dbReference type="PANTHER" id="PTHR43106:SF1">
    <property type="entry name" value="DEHYDROGENASE-RELATED"/>
    <property type="match status" value="1"/>
</dbReference>
<comment type="caution">
    <text evidence="2">The sequence shown here is derived from an EMBL/GenBank/DDBJ whole genome shotgun (WGS) entry which is preliminary data.</text>
</comment>
<protein>
    <submittedName>
        <fullName evidence="2">Ferredoxin--NADP reductase</fullName>
        <ecNumber evidence="2">1.18.1.2</ecNumber>
    </submittedName>
</protein>
<proteinExistence type="predicted"/>
<reference evidence="2 3" key="1">
    <citation type="submission" date="2019-04" db="EMBL/GenBank/DDBJ databases">
        <authorList>
            <person name="Poehlein A."/>
            <person name="Bengelsdorf F.R."/>
            <person name="Duerre P."/>
            <person name="Daniel R."/>
        </authorList>
    </citation>
    <scope>NUCLEOTIDE SEQUENCE [LARGE SCALE GENOMIC DNA]</scope>
    <source>
        <strain evidence="2 3">BS-1</strain>
    </source>
</reference>
<dbReference type="SUPFAM" id="SSF51905">
    <property type="entry name" value="FAD/NAD(P)-binding domain"/>
    <property type="match status" value="1"/>
</dbReference>
<accession>A0A4Z0Y8F6</accession>
<dbReference type="GO" id="GO:0004324">
    <property type="term" value="F:ferredoxin-NADP+ reductase activity"/>
    <property type="evidence" value="ECO:0007669"/>
    <property type="project" value="UniProtKB-EC"/>
</dbReference>
<dbReference type="Proteomes" id="UP000297714">
    <property type="component" value="Unassembled WGS sequence"/>
</dbReference>
<feature type="domain" description="FAD-dependent protein C-terminal" evidence="1">
    <location>
        <begin position="246"/>
        <end position="433"/>
    </location>
</feature>
<dbReference type="AlphaFoldDB" id="A0A4Z0Y8F6"/>
<keyword evidence="2" id="KW-0560">Oxidoreductase</keyword>
<gene>
    <name evidence="2" type="ORF">CAGA_16810</name>
</gene>
<dbReference type="InterPro" id="IPR028348">
    <property type="entry name" value="FAD-binding_protein"/>
</dbReference>
<dbReference type="Pfam" id="PF21688">
    <property type="entry name" value="FAD-depend_C"/>
    <property type="match status" value="1"/>
</dbReference>
<dbReference type="InterPro" id="IPR049516">
    <property type="entry name" value="FAD-depend_C"/>
</dbReference>
<dbReference type="PANTHER" id="PTHR43106">
    <property type="entry name" value="DEHYDROGENASE-RELATED"/>
    <property type="match status" value="1"/>
</dbReference>
<dbReference type="EC" id="1.18.1.2" evidence="2"/>
<dbReference type="PIRSF" id="PIRSF038984">
    <property type="entry name" value="FAD_binding_protein"/>
    <property type="match status" value="1"/>
</dbReference>